<evidence type="ECO:0000256" key="1">
    <source>
        <dbReference type="ARBA" id="ARBA00001971"/>
    </source>
</evidence>
<accession>A0A6M6JDF8</accession>
<keyword evidence="6 8" id="KW-0408">Iron</keyword>
<evidence type="ECO:0000256" key="9">
    <source>
        <dbReference type="SAM" id="MobiDB-lite"/>
    </source>
</evidence>
<evidence type="ECO:0000256" key="3">
    <source>
        <dbReference type="ARBA" id="ARBA00022617"/>
    </source>
</evidence>
<dbReference type="SUPFAM" id="SSF48264">
    <property type="entry name" value="Cytochrome P450"/>
    <property type="match status" value="1"/>
</dbReference>
<sequence>MGAAADRIPVVRGLPVLGSVAELARDPGALFVRAYLEHGPVFRVRALNRTLTVLAGPELGRWMGSREGRSCLRSREVWQGLVDEYGATRTLTGLDGPEHRRLREVMRRGYSREALHGRLDELVAITDRCLERDWVPGTAVPVVAAFQYLVTSQLGALLTGRAPVEYVADIRTTILYILNTLVTKQRPTVLLRRREYRRAKARVAELGRTMIRDFRARPPAEAERRTLVDDIMDAHDRDPSLVAENDLVLALTGPYVAGLDTVANTLGCLVHAVLAHPDVLRRVRAEADALFAGGPVTEASIADLSAISGAVQEAMRLYPIAVAQPRVADRDFDYAGHRIREGEPVYCAVTVPHFLPEFFPDPLAFDIDRYGDDRREHAAPGAYAPFGKGPHTCLGKGIADVQMTLTAARLFHRLDLALDPPGSVLRRRAAPTPGPTAGFRLRVTGVRRPPLDRRPGDPG</sequence>
<keyword evidence="11" id="KW-1185">Reference proteome</keyword>
<dbReference type="RefSeq" id="WP_172153893.1">
    <property type="nucleotide sequence ID" value="NZ_CP053564.1"/>
</dbReference>
<dbReference type="InterPro" id="IPR036396">
    <property type="entry name" value="Cyt_P450_sf"/>
</dbReference>
<dbReference type="PANTHER" id="PTHR24286:SF24">
    <property type="entry name" value="LANOSTEROL 14-ALPHA DEMETHYLASE"/>
    <property type="match status" value="1"/>
</dbReference>
<evidence type="ECO:0000313" key="11">
    <source>
        <dbReference type="Proteomes" id="UP000505377"/>
    </source>
</evidence>
<protein>
    <submittedName>
        <fullName evidence="10">Cytochrome P450</fullName>
    </submittedName>
</protein>
<dbReference type="PRINTS" id="PR00359">
    <property type="entry name" value="BP450"/>
</dbReference>
<dbReference type="KEGG" id="pbro:HOP40_00600"/>
<comment type="cofactor">
    <cofactor evidence="1">
        <name>heme</name>
        <dbReference type="ChEBI" id="CHEBI:30413"/>
    </cofactor>
</comment>
<comment type="similarity">
    <text evidence="2 8">Belongs to the cytochrome P450 family.</text>
</comment>
<dbReference type="PRINTS" id="PR00385">
    <property type="entry name" value="P450"/>
</dbReference>
<dbReference type="AlphaFoldDB" id="A0A6M6JDF8"/>
<evidence type="ECO:0000256" key="7">
    <source>
        <dbReference type="ARBA" id="ARBA00023033"/>
    </source>
</evidence>
<evidence type="ECO:0000256" key="8">
    <source>
        <dbReference type="RuleBase" id="RU000461"/>
    </source>
</evidence>
<keyword evidence="7 8" id="KW-0503">Monooxygenase</keyword>
<dbReference type="InterPro" id="IPR001128">
    <property type="entry name" value="Cyt_P450"/>
</dbReference>
<dbReference type="GO" id="GO:0005506">
    <property type="term" value="F:iron ion binding"/>
    <property type="evidence" value="ECO:0007669"/>
    <property type="project" value="InterPro"/>
</dbReference>
<keyword evidence="5 8" id="KW-0560">Oxidoreductase</keyword>
<dbReference type="Proteomes" id="UP000505377">
    <property type="component" value="Chromosome"/>
</dbReference>
<evidence type="ECO:0000313" key="10">
    <source>
        <dbReference type="EMBL" id="QJY44519.1"/>
    </source>
</evidence>
<gene>
    <name evidence="10" type="ORF">HOP40_00600</name>
</gene>
<dbReference type="CDD" id="cd00302">
    <property type="entry name" value="cytochrome_P450"/>
    <property type="match status" value="1"/>
</dbReference>
<dbReference type="PANTHER" id="PTHR24286">
    <property type="entry name" value="CYTOCHROME P450 26"/>
    <property type="match status" value="1"/>
</dbReference>
<feature type="compositionally biased region" description="Basic and acidic residues" evidence="9">
    <location>
        <begin position="449"/>
        <end position="459"/>
    </location>
</feature>
<dbReference type="GO" id="GO:0020037">
    <property type="term" value="F:heme binding"/>
    <property type="evidence" value="ECO:0007669"/>
    <property type="project" value="InterPro"/>
</dbReference>
<keyword evidence="3 8" id="KW-0349">Heme</keyword>
<evidence type="ECO:0000256" key="4">
    <source>
        <dbReference type="ARBA" id="ARBA00022723"/>
    </source>
</evidence>
<dbReference type="PROSITE" id="PS00086">
    <property type="entry name" value="CYTOCHROME_P450"/>
    <property type="match status" value="1"/>
</dbReference>
<dbReference type="Pfam" id="PF00067">
    <property type="entry name" value="p450"/>
    <property type="match status" value="1"/>
</dbReference>
<name>A0A6M6JDF8_9PSEU</name>
<evidence type="ECO:0000256" key="5">
    <source>
        <dbReference type="ARBA" id="ARBA00023002"/>
    </source>
</evidence>
<reference evidence="10 11" key="1">
    <citation type="submission" date="2020-05" db="EMBL/GenBank/DDBJ databases">
        <authorList>
            <person name="Mo P."/>
        </authorList>
    </citation>
    <scope>NUCLEOTIDE SEQUENCE [LARGE SCALE GENOMIC DNA]</scope>
    <source>
        <strain evidence="10 11">Gen01</strain>
    </source>
</reference>
<keyword evidence="4 8" id="KW-0479">Metal-binding</keyword>
<evidence type="ECO:0000256" key="6">
    <source>
        <dbReference type="ARBA" id="ARBA00023004"/>
    </source>
</evidence>
<organism evidence="10 11">
    <name type="scientific">Pseudonocardia broussonetiae</name>
    <dbReference type="NCBI Taxonomy" id="2736640"/>
    <lineage>
        <taxon>Bacteria</taxon>
        <taxon>Bacillati</taxon>
        <taxon>Actinomycetota</taxon>
        <taxon>Actinomycetes</taxon>
        <taxon>Pseudonocardiales</taxon>
        <taxon>Pseudonocardiaceae</taxon>
        <taxon>Pseudonocardia</taxon>
    </lineage>
</organism>
<dbReference type="GO" id="GO:0016705">
    <property type="term" value="F:oxidoreductase activity, acting on paired donors, with incorporation or reduction of molecular oxygen"/>
    <property type="evidence" value="ECO:0007669"/>
    <property type="project" value="InterPro"/>
</dbReference>
<dbReference type="InterPro" id="IPR002397">
    <property type="entry name" value="Cyt_P450_B"/>
</dbReference>
<dbReference type="GO" id="GO:0004497">
    <property type="term" value="F:monooxygenase activity"/>
    <property type="evidence" value="ECO:0007669"/>
    <property type="project" value="UniProtKB-KW"/>
</dbReference>
<proteinExistence type="inferred from homology"/>
<dbReference type="InterPro" id="IPR017972">
    <property type="entry name" value="Cyt_P450_CS"/>
</dbReference>
<dbReference type="GO" id="GO:0016125">
    <property type="term" value="P:sterol metabolic process"/>
    <property type="evidence" value="ECO:0007669"/>
    <property type="project" value="TreeGrafter"/>
</dbReference>
<dbReference type="EMBL" id="CP053564">
    <property type="protein sequence ID" value="QJY44519.1"/>
    <property type="molecule type" value="Genomic_DNA"/>
</dbReference>
<dbReference type="Gene3D" id="1.10.630.10">
    <property type="entry name" value="Cytochrome P450"/>
    <property type="match status" value="1"/>
</dbReference>
<evidence type="ECO:0000256" key="2">
    <source>
        <dbReference type="ARBA" id="ARBA00010617"/>
    </source>
</evidence>
<feature type="region of interest" description="Disordered" evidence="9">
    <location>
        <begin position="425"/>
        <end position="459"/>
    </location>
</feature>